<evidence type="ECO:0000313" key="4">
    <source>
        <dbReference type="EMBL" id="MDF0593112.1"/>
    </source>
</evidence>
<dbReference type="Gene3D" id="3.40.50.10490">
    <property type="entry name" value="Glucose-6-phosphate isomerase like protein, domain 1"/>
    <property type="match status" value="2"/>
</dbReference>
<dbReference type="InterPro" id="IPR001672">
    <property type="entry name" value="G6P_Isomerase"/>
</dbReference>
<sequence>MSEEMNISFEGSLIEGGEIDLLGEQLQNEIDSMNRAARLGYEDERASINLPIDDHQEVRRVVEEKRELDPEYLVVVGLGGSNLGTVAVQEAVLGRLYNQVTAKTKVLYADTVDSGLLRDITALLEPVLRRGGNVIINGVSKSGGTTETVANFQILVELLKRYKKDHKDCIVVTTDTGSKFWKFAKGEGYEVLEMPRLVGGRYSVFSPVGLFPLGLLGIDTVRLLSGARVMRDRCLQSEVVDNPAALSAAHMFLHSRRGRNIYNLFLFSPDLESVGKWYRQLMGESIGKRCSRDGEAVFEGITPTVAIGSTDLHSMAQLYLGGPQDKYTTFVGVDEPKAEVRLPETETYSSLVEGIRGLSLKEIMDAILQGVKAAYVKGKRPFSEITLPDMSERSIGQILQYKMMEMMYLGFLLDVNPFDQPNVEEYKVETRRVLEGVI</sequence>
<keyword evidence="3" id="KW-0413">Isomerase</keyword>
<dbReference type="PANTHER" id="PTHR11469:SF1">
    <property type="entry name" value="GLUCOSE-6-PHOSPHATE ISOMERASE"/>
    <property type="match status" value="1"/>
</dbReference>
<keyword evidence="2" id="KW-0324">Glycolysis</keyword>
<name>A0ABT5XF03_9EURY</name>
<dbReference type="CDD" id="cd05016">
    <property type="entry name" value="SIS_PGI_2"/>
    <property type="match status" value="1"/>
</dbReference>
<dbReference type="Proteomes" id="UP001215956">
    <property type="component" value="Unassembled WGS sequence"/>
</dbReference>
<dbReference type="Pfam" id="PF00342">
    <property type="entry name" value="PGI"/>
    <property type="match status" value="1"/>
</dbReference>
<dbReference type="PROSITE" id="PS51463">
    <property type="entry name" value="P_GLUCOSE_ISOMERASE_3"/>
    <property type="match status" value="1"/>
</dbReference>
<accession>A0ABT5XF03</accession>
<evidence type="ECO:0000256" key="1">
    <source>
        <dbReference type="ARBA" id="ARBA00022432"/>
    </source>
</evidence>
<proteinExistence type="predicted"/>
<evidence type="ECO:0000313" key="5">
    <source>
        <dbReference type="Proteomes" id="UP001215956"/>
    </source>
</evidence>
<dbReference type="PRINTS" id="PR00662">
    <property type="entry name" value="G6PISOMERASE"/>
</dbReference>
<evidence type="ECO:0000256" key="2">
    <source>
        <dbReference type="ARBA" id="ARBA00023152"/>
    </source>
</evidence>
<reference evidence="4 5" key="1">
    <citation type="submission" date="2023-03" db="EMBL/GenBank/DDBJ databases">
        <title>Whole genome sequencing of Methanotrichaceae archaeon M04Ac.</title>
        <authorList>
            <person name="Khomyakova M.A."/>
            <person name="Merkel A.Y."/>
            <person name="Slobodkin A.I."/>
        </authorList>
    </citation>
    <scope>NUCLEOTIDE SEQUENCE [LARGE SCALE GENOMIC DNA]</scope>
    <source>
        <strain evidence="4 5">M04Ac</strain>
    </source>
</reference>
<evidence type="ECO:0008006" key="6">
    <source>
        <dbReference type="Google" id="ProtNLM"/>
    </source>
</evidence>
<dbReference type="PANTHER" id="PTHR11469">
    <property type="entry name" value="GLUCOSE-6-PHOSPHATE ISOMERASE"/>
    <property type="match status" value="1"/>
</dbReference>
<dbReference type="EMBL" id="JARFPL010000014">
    <property type="protein sequence ID" value="MDF0593112.1"/>
    <property type="molecule type" value="Genomic_DNA"/>
</dbReference>
<keyword evidence="5" id="KW-1185">Reference proteome</keyword>
<dbReference type="InterPro" id="IPR046348">
    <property type="entry name" value="SIS_dom_sf"/>
</dbReference>
<dbReference type="CDD" id="cd05015">
    <property type="entry name" value="SIS_PGI_1"/>
    <property type="match status" value="1"/>
</dbReference>
<dbReference type="InterPro" id="IPR035476">
    <property type="entry name" value="SIS_PGI_1"/>
</dbReference>
<dbReference type="SUPFAM" id="SSF53697">
    <property type="entry name" value="SIS domain"/>
    <property type="match status" value="1"/>
</dbReference>
<organism evidence="4 5">
    <name type="scientific">Candidatus Methanocrinis alkalitolerans</name>
    <dbReference type="NCBI Taxonomy" id="3033395"/>
    <lineage>
        <taxon>Archaea</taxon>
        <taxon>Methanobacteriati</taxon>
        <taxon>Methanobacteriota</taxon>
        <taxon>Stenosarchaea group</taxon>
        <taxon>Methanomicrobia</taxon>
        <taxon>Methanotrichales</taxon>
        <taxon>Methanotrichaceae</taxon>
        <taxon>Methanocrinis</taxon>
    </lineage>
</organism>
<keyword evidence="1" id="KW-0312">Gluconeogenesis</keyword>
<comment type="caution">
    <text evidence="4">The sequence shown here is derived from an EMBL/GenBank/DDBJ whole genome shotgun (WGS) entry which is preliminary data.</text>
</comment>
<gene>
    <name evidence="4" type="ORF">P0O24_05890</name>
</gene>
<dbReference type="InterPro" id="IPR035482">
    <property type="entry name" value="SIS_PGI_2"/>
</dbReference>
<evidence type="ECO:0000256" key="3">
    <source>
        <dbReference type="ARBA" id="ARBA00023235"/>
    </source>
</evidence>
<protein>
    <recommendedName>
        <fullName evidence="6">Glucose-6-phosphate isomerase</fullName>
    </recommendedName>
</protein>